<gene>
    <name evidence="1" type="ORF">GL286_01070</name>
</gene>
<evidence type="ECO:0000313" key="1">
    <source>
        <dbReference type="EMBL" id="MTH76315.1"/>
    </source>
</evidence>
<dbReference type="OrthoDB" id="7950654at2"/>
<protein>
    <submittedName>
        <fullName evidence="1">DUF3168 domain-containing protein</fullName>
    </submittedName>
</protein>
<dbReference type="Proteomes" id="UP000478183">
    <property type="component" value="Unassembled WGS sequence"/>
</dbReference>
<keyword evidence="2" id="KW-1185">Reference proteome</keyword>
<comment type="caution">
    <text evidence="1">The sequence shown here is derived from an EMBL/GenBank/DDBJ whole genome shotgun (WGS) entry which is preliminary data.</text>
</comment>
<accession>A0A6L6J509</accession>
<dbReference type="AlphaFoldDB" id="A0A6L6J509"/>
<dbReference type="InterPro" id="IPR021508">
    <property type="entry name" value="Gp17-like"/>
</dbReference>
<reference evidence="1 2" key="1">
    <citation type="submission" date="2019-11" db="EMBL/GenBank/DDBJ databases">
        <authorList>
            <person name="Dong K."/>
        </authorList>
    </citation>
    <scope>NUCLEOTIDE SEQUENCE [LARGE SCALE GENOMIC DNA]</scope>
    <source>
        <strain evidence="1 2">NBRC 111993</strain>
    </source>
</reference>
<organism evidence="1 2">
    <name type="scientific">Paracoccus aestuariivivens</name>
    <dbReference type="NCBI Taxonomy" id="1820333"/>
    <lineage>
        <taxon>Bacteria</taxon>
        <taxon>Pseudomonadati</taxon>
        <taxon>Pseudomonadota</taxon>
        <taxon>Alphaproteobacteria</taxon>
        <taxon>Rhodobacterales</taxon>
        <taxon>Paracoccaceae</taxon>
        <taxon>Paracoccus</taxon>
    </lineage>
</organism>
<name>A0A6L6J509_9RHOB</name>
<dbReference type="Pfam" id="PF11367">
    <property type="entry name" value="Tail_completion_gp17"/>
    <property type="match status" value="1"/>
</dbReference>
<evidence type="ECO:0000313" key="2">
    <source>
        <dbReference type="Proteomes" id="UP000478183"/>
    </source>
</evidence>
<proteinExistence type="predicted"/>
<sequence length="151" mass="16337">MGGDRGGNQASGETERLGGLSAMEEEFRALLTTSSAVMALVAPANINWGEVPQGARPPAIALHLIDNVDGLTQQGPDGLWQGRVQVDVYDLTFGGATIVARAVRDVLHGYRAGGFRLISLSQQRSNKNQQAVDRPYWISMDFITNWRNANA</sequence>
<dbReference type="EMBL" id="WMIE01000001">
    <property type="protein sequence ID" value="MTH76315.1"/>
    <property type="molecule type" value="Genomic_DNA"/>
</dbReference>